<evidence type="ECO:0000256" key="3">
    <source>
        <dbReference type="ARBA" id="ARBA00022692"/>
    </source>
</evidence>
<keyword evidence="3 6" id="KW-0812">Transmembrane</keyword>
<organism evidence="7 8">
    <name type="scientific">Vreelandella salicampi</name>
    <dbReference type="NCBI Taxonomy" id="1449798"/>
    <lineage>
        <taxon>Bacteria</taxon>
        <taxon>Pseudomonadati</taxon>
        <taxon>Pseudomonadota</taxon>
        <taxon>Gammaproteobacteria</taxon>
        <taxon>Oceanospirillales</taxon>
        <taxon>Halomonadaceae</taxon>
        <taxon>Vreelandella</taxon>
    </lineage>
</organism>
<dbReference type="GO" id="GO:0055085">
    <property type="term" value="P:transmembrane transport"/>
    <property type="evidence" value="ECO:0007669"/>
    <property type="project" value="TreeGrafter"/>
</dbReference>
<gene>
    <name evidence="7" type="ORF">HZS81_12120</name>
</gene>
<evidence type="ECO:0000256" key="5">
    <source>
        <dbReference type="ARBA" id="ARBA00023136"/>
    </source>
</evidence>
<evidence type="ECO:0000313" key="7">
    <source>
        <dbReference type="EMBL" id="NYS61500.1"/>
    </source>
</evidence>
<evidence type="ECO:0000256" key="2">
    <source>
        <dbReference type="ARBA" id="ARBA00009773"/>
    </source>
</evidence>
<dbReference type="InterPro" id="IPR002549">
    <property type="entry name" value="AI-2E-like"/>
</dbReference>
<dbReference type="PANTHER" id="PTHR21716">
    <property type="entry name" value="TRANSMEMBRANE PROTEIN"/>
    <property type="match status" value="1"/>
</dbReference>
<evidence type="ECO:0000256" key="1">
    <source>
        <dbReference type="ARBA" id="ARBA00004141"/>
    </source>
</evidence>
<keyword evidence="4 6" id="KW-1133">Transmembrane helix</keyword>
<comment type="caution">
    <text evidence="7">The sequence shown here is derived from an EMBL/GenBank/DDBJ whole genome shotgun (WGS) entry which is preliminary data.</text>
</comment>
<feature type="transmembrane region" description="Helical" evidence="6">
    <location>
        <begin position="148"/>
        <end position="167"/>
    </location>
</feature>
<reference evidence="7 8" key="1">
    <citation type="journal article" date="2015" name="Int. J. Syst. Evol. Microbiol.">
        <title>Halomonas salicampi sp. nov., a halotolerant and alkalitolerant bacterium isolated from a saltern soil.</title>
        <authorList>
            <person name="Lee J.C."/>
            <person name="Kim Y.S."/>
            <person name="Yun B.S."/>
            <person name="Whang K.S."/>
        </authorList>
    </citation>
    <scope>NUCLEOTIDE SEQUENCE [LARGE SCALE GENOMIC DNA]</scope>
    <source>
        <strain evidence="7 8">BH103</strain>
    </source>
</reference>
<feature type="transmembrane region" description="Helical" evidence="6">
    <location>
        <begin position="264"/>
        <end position="281"/>
    </location>
</feature>
<evidence type="ECO:0000313" key="8">
    <source>
        <dbReference type="Proteomes" id="UP000586119"/>
    </source>
</evidence>
<feature type="transmembrane region" description="Helical" evidence="6">
    <location>
        <begin position="6"/>
        <end position="38"/>
    </location>
</feature>
<dbReference type="EMBL" id="JACCDF010000010">
    <property type="protein sequence ID" value="NYS61500.1"/>
    <property type="molecule type" value="Genomic_DNA"/>
</dbReference>
<feature type="transmembrane region" description="Helical" evidence="6">
    <location>
        <begin position="232"/>
        <end position="257"/>
    </location>
</feature>
<sequence>MRHSWWGILLLVVIAGFIYLLDAVLMPFVTGMILAYLADPMANHFERWGMKRPLAVTSVFLVLSLILIVSLLIVVPLIIQQVKELGEALPAILQWVEVTLAPQLQAWTGYDLQAEVANLREILVQNWRDAGGYLAQALGQVGRSSMALVSWVTYVALVPVVTFYLLLDWDRLIDNVANLIPRQWVEDTYRLVARCDEVLSAFLRGQLLVMLCLGIIYALGLSLMGLNFGLLIGFISGIASIVPFLGFIVGMSIALVVALFQMGTVWAILGVIVVFSIGQVIESVVLQPKLLGDKIGLHPVAVIFAVLAGGELFGFIGVLLALPAAAVIMVLLREAFDRYKASSLYDAEAVSESAASEQHKLNQDLYDDRGTP</sequence>
<dbReference type="Pfam" id="PF01594">
    <property type="entry name" value="AI-2E_transport"/>
    <property type="match status" value="1"/>
</dbReference>
<dbReference type="Proteomes" id="UP000586119">
    <property type="component" value="Unassembled WGS sequence"/>
</dbReference>
<name>A0A7Z0LM33_9GAMM</name>
<protein>
    <submittedName>
        <fullName evidence="7">AI-2E family transporter</fullName>
    </submittedName>
</protein>
<evidence type="ECO:0000256" key="6">
    <source>
        <dbReference type="SAM" id="Phobius"/>
    </source>
</evidence>
<feature type="transmembrane region" description="Helical" evidence="6">
    <location>
        <begin position="301"/>
        <end position="332"/>
    </location>
</feature>
<feature type="transmembrane region" description="Helical" evidence="6">
    <location>
        <begin position="59"/>
        <end position="79"/>
    </location>
</feature>
<evidence type="ECO:0000256" key="4">
    <source>
        <dbReference type="ARBA" id="ARBA00022989"/>
    </source>
</evidence>
<keyword evidence="8" id="KW-1185">Reference proteome</keyword>
<comment type="subcellular location">
    <subcellularLocation>
        <location evidence="1">Membrane</location>
        <topology evidence="1">Multi-pass membrane protein</topology>
    </subcellularLocation>
</comment>
<dbReference type="PANTHER" id="PTHR21716:SF64">
    <property type="entry name" value="AI-2 TRANSPORT PROTEIN TQSA"/>
    <property type="match status" value="1"/>
</dbReference>
<dbReference type="RefSeq" id="WP_179930823.1">
    <property type="nucleotide sequence ID" value="NZ_JACCDF010000010.1"/>
</dbReference>
<comment type="similarity">
    <text evidence="2">Belongs to the autoinducer-2 exporter (AI-2E) (TC 2.A.86) family.</text>
</comment>
<accession>A0A7Z0LM33</accession>
<keyword evidence="5 6" id="KW-0472">Membrane</keyword>
<feature type="transmembrane region" description="Helical" evidence="6">
    <location>
        <begin position="207"/>
        <end position="226"/>
    </location>
</feature>
<dbReference type="GO" id="GO:0016020">
    <property type="term" value="C:membrane"/>
    <property type="evidence" value="ECO:0007669"/>
    <property type="project" value="UniProtKB-SubCell"/>
</dbReference>
<proteinExistence type="inferred from homology"/>
<dbReference type="AlphaFoldDB" id="A0A7Z0LM33"/>